<evidence type="ECO:0000256" key="3">
    <source>
        <dbReference type="ARBA" id="ARBA00022741"/>
    </source>
</evidence>
<feature type="binding site" evidence="7">
    <location>
        <begin position="87"/>
        <end position="94"/>
    </location>
    <ligand>
        <name>ATP</name>
        <dbReference type="ChEBI" id="CHEBI:30616"/>
    </ligand>
</feature>
<dbReference type="STRING" id="69332.A0A388LCE1"/>
<gene>
    <name evidence="11" type="ORF">CBR_g30218</name>
</gene>
<comment type="subcellular location">
    <subcellularLocation>
        <location evidence="1">Cytoplasm</location>
    </subcellularLocation>
</comment>
<evidence type="ECO:0000259" key="10">
    <source>
        <dbReference type="PROSITE" id="PS50067"/>
    </source>
</evidence>
<sequence length="1535" mass="168852">MEGESLAVKVALNIRPLIVQERIEGCRECITVLPGEPQVHLGQNHTFTFDHVYGSTGTNQRELFGDCVLPLVEGLFQGYNATVLAYGQTGSGKTYTMGSGYSGDNADAIIPKVMQTIFQKVEELQEKSEITIKVSYIEIHKEDIRDLLDSNLPALANGANGNGNGHKRDRDVVAAPQKPSITIRETLGGGITLANVIEAEVRSLNDMALYLEQGSLSRSTGSTVMNSNSSRSHAIFTITIEQKRKVPAASMTMLDGMTVNGGTSEKQEDAEGEPAATVDAATEVDDLGGDSLTAKLHLVDLAGSERIKRTNAVGQRMQEGIHINKGLLALGNVICALCDDKKRGAHVPYRDSKLTRLLQDSLGGNSRTVMIACVSPADVNLDETLNTLKYANRARNIRNKPMVNRNPSSAELVRLRSQNEMLMLQLQCLREASSGEDVQSLRIQNIGLEAELQQVKRELAEVKESLTTERKKVVEAQAERDRYKIKFGAVLSGKSAEEAEEVASSTLVDGYLKEIQVLTEKNEALMKQLQFASLMYPVSSATGSFVPASPGDMGLEGTAGEGVAMPGSPLLGTVDSDNISERENEVNAISKAMEEQYVLAECRMKREMEELDTNLQQKEEMMKKMADDRLVTVRQHYEKVVAEMEEERRNLQAERDALAKALETNASSTDDDHRKVVEHQQAKLRELEQNLLELKKKQAQSKQALRQKQRVEEESRKLQEEIQKIKYQKVQLQRKMKQEADQFQAWKASKEKELLQAKRMGRKNEFELNKVRLLSQRQQKVLHRKNEEHAAMIKRLKELLAIRKANPREHQANGGGPSSNGQSERQLREWIEREIELHLRVHEVTKARAEEMNRRKDLGMKLEALEAKKREYENGCGNADGQDGTPAKIYPGYSPKRVAAEIAVMKAEIARRSDNIREFQAQLLSVNEAGKGMVLDGASAKERWQHIKNMLEARYLLTHLFQCTTSARCEKADLEAELEAARYKSEEFRLSLQQSEAIRAQLERQINHNGLLATMPMLHRGRLSPLSPSKILGSPAETDRGLDEPSSVARDPDWFPTEVEASRAVEKGLSSPSACEIEHGYRPRRRFRNRNSFRPNRLKNFIEDQSPLPPSTLPSHNTMLSEGEPISSGLPVTVTTREGEHDYPAPETLDTTDEAGPSDPPKKCRCQGKCISMKHCSCRGAGMQCDQSCGCRSSKCSNRPGKAGGAVHDEDDFTIDPAARKEAVRQEMQSAWDILQSDCIGSEEKKAEETSSGKVYRRKGGRRRSRGHAGREDVDRAKEVLGHHLREMGRMVEVLDEFPTEVDAPVQAGDGGVVAEQARRPLTDIGNIAKDRPARSGGKRKKGPKIAVIDAELMERVQPSQAQDLAAAGQQSPATVRTPDGDTSGADTRRKGKVEDDCQPSTSGINRRRGGNFKGRERTNGGGEGEAIGASGSAGSGVRPAQRHPSVSPLRAHVGRTNALVSGSSIGHIADKTAEGTDVASPVEVQPAVSHGRNGGGHGGHGNAGRGAHSRGGGNGAGRRRDTPHDDTNKENHGV</sequence>
<feature type="region of interest" description="Disordered" evidence="9">
    <location>
        <begin position="1137"/>
        <end position="1159"/>
    </location>
</feature>
<feature type="compositionally biased region" description="Basic residues" evidence="9">
    <location>
        <begin position="1255"/>
        <end position="1268"/>
    </location>
</feature>
<feature type="compositionally biased region" description="Basic and acidic residues" evidence="9">
    <location>
        <begin position="1519"/>
        <end position="1535"/>
    </location>
</feature>
<dbReference type="GO" id="GO:0005875">
    <property type="term" value="C:microtubule associated complex"/>
    <property type="evidence" value="ECO:0007669"/>
    <property type="project" value="TreeGrafter"/>
</dbReference>
<keyword evidence="2" id="KW-0963">Cytoplasm</keyword>
<feature type="coiled-coil region" evidence="8">
    <location>
        <begin position="848"/>
        <end position="882"/>
    </location>
</feature>
<dbReference type="OrthoDB" id="3176171at2759"/>
<feature type="region of interest" description="Disordered" evidence="9">
    <location>
        <begin position="1471"/>
        <end position="1535"/>
    </location>
</feature>
<dbReference type="GO" id="GO:0003777">
    <property type="term" value="F:microtubule motor activity"/>
    <property type="evidence" value="ECO:0007669"/>
    <property type="project" value="InterPro"/>
</dbReference>
<dbReference type="Proteomes" id="UP000265515">
    <property type="component" value="Unassembled WGS sequence"/>
</dbReference>
<dbReference type="InterPro" id="IPR027417">
    <property type="entry name" value="P-loop_NTPase"/>
</dbReference>
<dbReference type="PRINTS" id="PR00380">
    <property type="entry name" value="KINESINHEAVY"/>
</dbReference>
<dbReference type="PROSITE" id="PS50067">
    <property type="entry name" value="KINESIN_MOTOR_2"/>
    <property type="match status" value="1"/>
</dbReference>
<evidence type="ECO:0000256" key="4">
    <source>
        <dbReference type="ARBA" id="ARBA00022840"/>
    </source>
</evidence>
<evidence type="ECO:0000256" key="2">
    <source>
        <dbReference type="ARBA" id="ARBA00022490"/>
    </source>
</evidence>
<feature type="coiled-coil region" evidence="8">
    <location>
        <begin position="590"/>
        <end position="742"/>
    </location>
</feature>
<dbReference type="CDD" id="cd01372">
    <property type="entry name" value="KISc_KIF4"/>
    <property type="match status" value="1"/>
</dbReference>
<dbReference type="GO" id="GO:0008017">
    <property type="term" value="F:microtubule binding"/>
    <property type="evidence" value="ECO:0007669"/>
    <property type="project" value="InterPro"/>
</dbReference>
<feature type="region of interest" description="Disordered" evidence="9">
    <location>
        <begin position="1359"/>
        <end position="1456"/>
    </location>
</feature>
<evidence type="ECO:0000256" key="5">
    <source>
        <dbReference type="ARBA" id="ARBA00023054"/>
    </source>
</evidence>
<protein>
    <recommendedName>
        <fullName evidence="10">Kinesin motor domain-containing protein</fullName>
    </recommendedName>
</protein>
<evidence type="ECO:0000256" key="1">
    <source>
        <dbReference type="ARBA" id="ARBA00004496"/>
    </source>
</evidence>
<reference evidence="11 12" key="1">
    <citation type="journal article" date="2018" name="Cell">
        <title>The Chara Genome: Secondary Complexity and Implications for Plant Terrestrialization.</title>
        <authorList>
            <person name="Nishiyama T."/>
            <person name="Sakayama H."/>
            <person name="Vries J.D."/>
            <person name="Buschmann H."/>
            <person name="Saint-Marcoux D."/>
            <person name="Ullrich K.K."/>
            <person name="Haas F.B."/>
            <person name="Vanderstraeten L."/>
            <person name="Becker D."/>
            <person name="Lang D."/>
            <person name="Vosolsobe S."/>
            <person name="Rombauts S."/>
            <person name="Wilhelmsson P.K.I."/>
            <person name="Janitza P."/>
            <person name="Kern R."/>
            <person name="Heyl A."/>
            <person name="Rumpler F."/>
            <person name="Villalobos L.I.A.C."/>
            <person name="Clay J.M."/>
            <person name="Skokan R."/>
            <person name="Toyoda A."/>
            <person name="Suzuki Y."/>
            <person name="Kagoshima H."/>
            <person name="Schijlen E."/>
            <person name="Tajeshwar N."/>
            <person name="Catarino B."/>
            <person name="Hetherington A.J."/>
            <person name="Saltykova A."/>
            <person name="Bonnot C."/>
            <person name="Breuninger H."/>
            <person name="Symeonidi A."/>
            <person name="Radhakrishnan G.V."/>
            <person name="Van Nieuwerburgh F."/>
            <person name="Deforce D."/>
            <person name="Chang C."/>
            <person name="Karol K.G."/>
            <person name="Hedrich R."/>
            <person name="Ulvskov P."/>
            <person name="Glockner G."/>
            <person name="Delwiche C.F."/>
            <person name="Petrasek J."/>
            <person name="Van de Peer Y."/>
            <person name="Friml J."/>
            <person name="Beilby M."/>
            <person name="Dolan L."/>
            <person name="Kohara Y."/>
            <person name="Sugano S."/>
            <person name="Fujiyama A."/>
            <person name="Delaux P.-M."/>
            <person name="Quint M."/>
            <person name="TheiBen G."/>
            <person name="Hagemann M."/>
            <person name="Harholt J."/>
            <person name="Dunand C."/>
            <person name="Zachgo S."/>
            <person name="Langdale J."/>
            <person name="Maumus F."/>
            <person name="Straeten D.V.D."/>
            <person name="Gould S.B."/>
            <person name="Rensing S.A."/>
        </authorList>
    </citation>
    <scope>NUCLEOTIDE SEQUENCE [LARGE SCALE GENOMIC DNA]</scope>
    <source>
        <strain evidence="11 12">S276</strain>
    </source>
</reference>
<dbReference type="InterPro" id="IPR001752">
    <property type="entry name" value="Kinesin_motor_dom"/>
</dbReference>
<accession>A0A388LCE1</accession>
<organism evidence="11 12">
    <name type="scientific">Chara braunii</name>
    <name type="common">Braun's stonewort</name>
    <dbReference type="NCBI Taxonomy" id="69332"/>
    <lineage>
        <taxon>Eukaryota</taxon>
        <taxon>Viridiplantae</taxon>
        <taxon>Streptophyta</taxon>
        <taxon>Charophyceae</taxon>
        <taxon>Charales</taxon>
        <taxon>Characeae</taxon>
        <taxon>Chara</taxon>
    </lineage>
</organism>
<evidence type="ECO:0000313" key="12">
    <source>
        <dbReference type="Proteomes" id="UP000265515"/>
    </source>
</evidence>
<dbReference type="GO" id="GO:0005737">
    <property type="term" value="C:cytoplasm"/>
    <property type="evidence" value="ECO:0007669"/>
    <property type="project" value="UniProtKB-SubCell"/>
</dbReference>
<keyword evidence="3 7" id="KW-0547">Nucleotide-binding</keyword>
<dbReference type="EMBL" id="BFEA01000333">
    <property type="protein sequence ID" value="GBG79956.1"/>
    <property type="molecule type" value="Genomic_DNA"/>
</dbReference>
<evidence type="ECO:0000256" key="6">
    <source>
        <dbReference type="ARBA" id="ARBA00023175"/>
    </source>
</evidence>
<dbReference type="InterPro" id="IPR027640">
    <property type="entry name" value="Kinesin-like_fam"/>
</dbReference>
<feature type="coiled-coil region" evidence="8">
    <location>
        <begin position="412"/>
        <end position="528"/>
    </location>
</feature>
<dbReference type="PANTHER" id="PTHR47969">
    <property type="entry name" value="CHROMOSOME-ASSOCIATED KINESIN KIF4A-RELATED"/>
    <property type="match status" value="1"/>
</dbReference>
<proteinExistence type="inferred from homology"/>
<dbReference type="GO" id="GO:0007018">
    <property type="term" value="P:microtubule-based movement"/>
    <property type="evidence" value="ECO:0007669"/>
    <property type="project" value="InterPro"/>
</dbReference>
<dbReference type="InterPro" id="IPR019821">
    <property type="entry name" value="Kinesin_motor_CS"/>
</dbReference>
<dbReference type="GO" id="GO:0005524">
    <property type="term" value="F:ATP binding"/>
    <property type="evidence" value="ECO:0007669"/>
    <property type="project" value="UniProtKB-UniRule"/>
</dbReference>
<dbReference type="Pfam" id="PF25764">
    <property type="entry name" value="KIF21A_4th"/>
    <property type="match status" value="1"/>
</dbReference>
<dbReference type="Gramene" id="GBG79956">
    <property type="protein sequence ID" value="GBG79956"/>
    <property type="gene ID" value="CBR_g30218"/>
</dbReference>
<keyword evidence="12" id="KW-1185">Reference proteome</keyword>
<dbReference type="Pfam" id="PF00225">
    <property type="entry name" value="Kinesin"/>
    <property type="match status" value="1"/>
</dbReference>
<feature type="region of interest" description="Disordered" evidence="9">
    <location>
        <begin position="1027"/>
        <end position="1053"/>
    </location>
</feature>
<keyword evidence="5 8" id="KW-0175">Coiled coil</keyword>
<feature type="compositionally biased region" description="Low complexity" evidence="9">
    <location>
        <begin position="1427"/>
        <end position="1437"/>
    </location>
</feature>
<dbReference type="GO" id="GO:0007052">
    <property type="term" value="P:mitotic spindle organization"/>
    <property type="evidence" value="ECO:0007669"/>
    <property type="project" value="TreeGrafter"/>
</dbReference>
<feature type="region of interest" description="Disordered" evidence="9">
    <location>
        <begin position="1243"/>
        <end position="1273"/>
    </location>
</feature>
<evidence type="ECO:0000256" key="9">
    <source>
        <dbReference type="SAM" id="MobiDB-lite"/>
    </source>
</evidence>
<evidence type="ECO:0000313" key="11">
    <source>
        <dbReference type="EMBL" id="GBG79956.1"/>
    </source>
</evidence>
<dbReference type="GO" id="GO:0051231">
    <property type="term" value="P:spindle elongation"/>
    <property type="evidence" value="ECO:0007669"/>
    <property type="project" value="TreeGrafter"/>
</dbReference>
<feature type="compositionally biased region" description="Basic and acidic residues" evidence="9">
    <location>
        <begin position="1387"/>
        <end position="1396"/>
    </location>
</feature>
<feature type="domain" description="Kinesin motor" evidence="10">
    <location>
        <begin position="7"/>
        <end position="397"/>
    </location>
</feature>
<dbReference type="InterPro" id="IPR036961">
    <property type="entry name" value="Kinesin_motor_dom_sf"/>
</dbReference>
<evidence type="ECO:0000256" key="7">
    <source>
        <dbReference type="PROSITE-ProRule" id="PRU00283"/>
    </source>
</evidence>
<dbReference type="PANTHER" id="PTHR47969:SF15">
    <property type="entry name" value="CHROMOSOME-ASSOCIATED KINESIN KIF4A-RELATED"/>
    <property type="match status" value="1"/>
</dbReference>
<name>A0A388LCE1_CHABU</name>
<dbReference type="Gene3D" id="3.40.850.10">
    <property type="entry name" value="Kinesin motor domain"/>
    <property type="match status" value="1"/>
</dbReference>
<evidence type="ECO:0000256" key="8">
    <source>
        <dbReference type="SAM" id="Coils"/>
    </source>
</evidence>
<feature type="compositionally biased region" description="Gly residues" evidence="9">
    <location>
        <begin position="1493"/>
        <end position="1517"/>
    </location>
</feature>
<keyword evidence="4 7" id="KW-0067">ATP-binding</keyword>
<dbReference type="SUPFAM" id="SSF52540">
    <property type="entry name" value="P-loop containing nucleoside triphosphate hydrolases"/>
    <property type="match status" value="1"/>
</dbReference>
<dbReference type="SMART" id="SM00129">
    <property type="entry name" value="KISc"/>
    <property type="match status" value="1"/>
</dbReference>
<comment type="caution">
    <text evidence="11">The sequence shown here is derived from an EMBL/GenBank/DDBJ whole genome shotgun (WGS) entry which is preliminary data.</text>
</comment>
<comment type="similarity">
    <text evidence="7">Belongs to the TRAFAC class myosin-kinesin ATPase superfamily. Kinesin family.</text>
</comment>
<keyword evidence="6 7" id="KW-0505">Motor protein</keyword>
<feature type="compositionally biased region" description="Polar residues" evidence="9">
    <location>
        <begin position="1359"/>
        <end position="1375"/>
    </location>
</feature>
<dbReference type="PROSITE" id="PS00411">
    <property type="entry name" value="KINESIN_MOTOR_1"/>
    <property type="match status" value="1"/>
</dbReference>